<proteinExistence type="predicted"/>
<reference evidence="1" key="1">
    <citation type="journal article" date="2006" name="RNA">
        <title>Hybrid E. coli--Mitochondrial ribonuclease P RNAs are catalytically active.</title>
        <authorList>
            <person name="Seif E."/>
            <person name="Cadieux A."/>
            <person name="Lang B.F."/>
        </authorList>
    </citation>
    <scope>NUCLEOTIDE SEQUENCE</scope>
    <source>
        <strain evidence="1">ATCC 50695</strain>
    </source>
</reference>
<dbReference type="SUPFAM" id="SSF53137">
    <property type="entry name" value="Translational machinery components"/>
    <property type="match status" value="1"/>
</dbReference>
<dbReference type="GeneID" id="15333091"/>
<dbReference type="EMBL" id="KC353354">
    <property type="protein sequence ID" value="AGH24163.1"/>
    <property type="molecule type" value="Genomic_DNA"/>
</dbReference>
<dbReference type="GO" id="GO:0005840">
    <property type="term" value="C:ribosome"/>
    <property type="evidence" value="ECO:0007669"/>
    <property type="project" value="UniProtKB-KW"/>
</dbReference>
<accession>M4QL33</accession>
<geneLocation type="mitochondrion" evidence="1"/>
<keyword evidence="1" id="KW-0687">Ribonucleoprotein</keyword>
<organism evidence="1">
    <name type="scientific">Jakoba bahamiensis</name>
    <dbReference type="NCBI Taxonomy" id="221721"/>
    <lineage>
        <taxon>Eukaryota</taxon>
        <taxon>Discoba</taxon>
        <taxon>Jakobida</taxon>
        <taxon>Histionina</taxon>
        <taxon>Jakobidae</taxon>
        <taxon>Jakoba</taxon>
    </lineage>
</organism>
<gene>
    <name evidence="1" type="primary">rpl18</name>
</gene>
<dbReference type="AlphaFoldDB" id="M4QL33"/>
<evidence type="ECO:0000313" key="1">
    <source>
        <dbReference type="EMBL" id="AGH24163.1"/>
    </source>
</evidence>
<sequence length="93" mass="11181">MWTEADLYLSISKTNRHIYICLYNALTGHIVLSLSSNDLFLRRHLKDTNLNLYYLLGRILKWKCAHYGIQKVFYKDIGNFSKNMRFFFEGFYN</sequence>
<keyword evidence="1" id="KW-0689">Ribosomal protein</keyword>
<dbReference type="Gene3D" id="3.30.420.100">
    <property type="match status" value="1"/>
</dbReference>
<dbReference type="RefSeq" id="YP_007890669.1">
    <property type="nucleotide sequence ID" value="NC_021126.1"/>
</dbReference>
<reference evidence="1" key="2">
    <citation type="journal article" date="2013" name="Genome Biol. Evol.">
        <title>Strikingly bacteria-like and gene-rich mitochondrial genomes throughout jakobid protists.</title>
        <authorList>
            <person name="Burger G."/>
            <person name="Gray M.W."/>
            <person name="Forget L."/>
            <person name="Lang B.F."/>
        </authorList>
    </citation>
    <scope>NUCLEOTIDE SEQUENCE</scope>
    <source>
        <strain evidence="1">ATCC 50695</strain>
    </source>
</reference>
<protein>
    <submittedName>
        <fullName evidence="1">Ribosomal protein L18</fullName>
    </submittedName>
</protein>
<keyword evidence="1" id="KW-0496">Mitochondrion</keyword>
<name>M4QL33_9EUKA</name>